<evidence type="ECO:0000313" key="12">
    <source>
        <dbReference type="EMBL" id="CAF2144794.1"/>
    </source>
</evidence>
<evidence type="ECO:0000256" key="10">
    <source>
        <dbReference type="ARBA" id="ARBA00023170"/>
    </source>
</evidence>
<feature type="transmembrane region" description="Helical" evidence="11">
    <location>
        <begin position="52"/>
        <end position="72"/>
    </location>
</feature>
<evidence type="ECO:0000256" key="8">
    <source>
        <dbReference type="ARBA" id="ARBA00022989"/>
    </source>
</evidence>
<evidence type="ECO:0000256" key="2">
    <source>
        <dbReference type="ARBA" id="ARBA00010120"/>
    </source>
</evidence>
<protein>
    <submittedName>
        <fullName evidence="12">Uncharacterized protein</fullName>
    </submittedName>
</protein>
<evidence type="ECO:0000256" key="1">
    <source>
        <dbReference type="ARBA" id="ARBA00004477"/>
    </source>
</evidence>
<keyword evidence="10" id="KW-0675">Receptor</keyword>
<evidence type="ECO:0000256" key="9">
    <source>
        <dbReference type="ARBA" id="ARBA00023136"/>
    </source>
</evidence>
<keyword evidence="6" id="KW-0931">ER-Golgi transport</keyword>
<gene>
    <name evidence="12" type="ORF">WKI299_LOCUS29061</name>
</gene>
<comment type="caution">
    <text evidence="12">The sequence shown here is derived from an EMBL/GenBank/DDBJ whole genome shotgun (WGS) entry which is preliminary data.</text>
</comment>
<comment type="subcellular location">
    <subcellularLocation>
        <location evidence="1">Endoplasmic reticulum membrane</location>
        <topology evidence="1">Multi-pass membrane protein</topology>
    </subcellularLocation>
</comment>
<feature type="transmembrane region" description="Helical" evidence="11">
    <location>
        <begin position="21"/>
        <end position="40"/>
    </location>
</feature>
<evidence type="ECO:0000256" key="6">
    <source>
        <dbReference type="ARBA" id="ARBA00022892"/>
    </source>
</evidence>
<dbReference type="GO" id="GO:0005789">
    <property type="term" value="C:endoplasmic reticulum membrane"/>
    <property type="evidence" value="ECO:0007669"/>
    <property type="project" value="UniProtKB-SubCell"/>
</dbReference>
<proteinExistence type="inferred from homology"/>
<keyword evidence="5" id="KW-0256">Endoplasmic reticulum</keyword>
<sequence>MFAIVPQLSLTYQQRTITRIMTYYLMMLGSYRGFYILNWLYRYHAEGFWEPISFYCGCTQSLIYFYFFIHIYPQLTNENQWQSIDITKDSMNNINVKENINQVSKHDTPLLHNVV</sequence>
<dbReference type="PRINTS" id="PR00660">
    <property type="entry name" value="ERLUMENR"/>
</dbReference>
<keyword evidence="3" id="KW-0813">Transport</keyword>
<keyword evidence="9 11" id="KW-0472">Membrane</keyword>
<dbReference type="EMBL" id="CAJNRF010012819">
    <property type="protein sequence ID" value="CAF2144794.1"/>
    <property type="molecule type" value="Genomic_DNA"/>
</dbReference>
<dbReference type="InterPro" id="IPR000133">
    <property type="entry name" value="ER_ret_rcpt"/>
</dbReference>
<dbReference type="Proteomes" id="UP000663856">
    <property type="component" value="Unassembled WGS sequence"/>
</dbReference>
<accession>A0A816XBF3</accession>
<keyword evidence="4 11" id="KW-0812">Transmembrane</keyword>
<dbReference type="AlphaFoldDB" id="A0A816XBF3"/>
<dbReference type="Pfam" id="PF00810">
    <property type="entry name" value="ER_lumen_recept"/>
    <property type="match status" value="1"/>
</dbReference>
<evidence type="ECO:0000256" key="4">
    <source>
        <dbReference type="ARBA" id="ARBA00022692"/>
    </source>
</evidence>
<dbReference type="GO" id="GO:0016192">
    <property type="term" value="P:vesicle-mediated transport"/>
    <property type="evidence" value="ECO:0007669"/>
    <property type="project" value="UniProtKB-KW"/>
</dbReference>
<evidence type="ECO:0000313" key="13">
    <source>
        <dbReference type="Proteomes" id="UP000663856"/>
    </source>
</evidence>
<dbReference type="GO" id="GO:0015031">
    <property type="term" value="P:protein transport"/>
    <property type="evidence" value="ECO:0007669"/>
    <property type="project" value="UniProtKB-KW"/>
</dbReference>
<reference evidence="12" key="1">
    <citation type="submission" date="2021-02" db="EMBL/GenBank/DDBJ databases">
        <authorList>
            <person name="Nowell W R."/>
        </authorList>
    </citation>
    <scope>NUCLEOTIDE SEQUENCE</scope>
</reference>
<keyword evidence="8 11" id="KW-1133">Transmembrane helix</keyword>
<evidence type="ECO:0000256" key="3">
    <source>
        <dbReference type="ARBA" id="ARBA00022448"/>
    </source>
</evidence>
<dbReference type="PANTHER" id="PTHR10585">
    <property type="entry name" value="ER LUMEN PROTEIN RETAINING RECEPTOR"/>
    <property type="match status" value="1"/>
</dbReference>
<evidence type="ECO:0000256" key="5">
    <source>
        <dbReference type="ARBA" id="ARBA00022824"/>
    </source>
</evidence>
<keyword evidence="7" id="KW-0653">Protein transport</keyword>
<organism evidence="12 13">
    <name type="scientific">Rotaria magnacalcarata</name>
    <dbReference type="NCBI Taxonomy" id="392030"/>
    <lineage>
        <taxon>Eukaryota</taxon>
        <taxon>Metazoa</taxon>
        <taxon>Spiralia</taxon>
        <taxon>Gnathifera</taxon>
        <taxon>Rotifera</taxon>
        <taxon>Eurotatoria</taxon>
        <taxon>Bdelloidea</taxon>
        <taxon>Philodinida</taxon>
        <taxon>Philodinidae</taxon>
        <taxon>Rotaria</taxon>
    </lineage>
</organism>
<evidence type="ECO:0000256" key="11">
    <source>
        <dbReference type="SAM" id="Phobius"/>
    </source>
</evidence>
<comment type="similarity">
    <text evidence="2">Belongs to the ERD2 family.</text>
</comment>
<name>A0A816XBF3_9BILA</name>
<evidence type="ECO:0000256" key="7">
    <source>
        <dbReference type="ARBA" id="ARBA00022927"/>
    </source>
</evidence>
<dbReference type="GO" id="GO:0046923">
    <property type="term" value="F:ER retention sequence binding"/>
    <property type="evidence" value="ECO:0007669"/>
    <property type="project" value="InterPro"/>
</dbReference>
<dbReference type="GO" id="GO:0006621">
    <property type="term" value="P:protein retention in ER lumen"/>
    <property type="evidence" value="ECO:0007669"/>
    <property type="project" value="InterPro"/>
</dbReference>